<dbReference type="EMBL" id="JAIWYP010000008">
    <property type="protein sequence ID" value="KAH3790063.1"/>
    <property type="molecule type" value="Genomic_DNA"/>
</dbReference>
<comment type="caution">
    <text evidence="1">The sequence shown here is derived from an EMBL/GenBank/DDBJ whole genome shotgun (WGS) entry which is preliminary data.</text>
</comment>
<reference evidence="1" key="1">
    <citation type="journal article" date="2019" name="bioRxiv">
        <title>The Genome of the Zebra Mussel, Dreissena polymorpha: A Resource for Invasive Species Research.</title>
        <authorList>
            <person name="McCartney M.A."/>
            <person name="Auch B."/>
            <person name="Kono T."/>
            <person name="Mallez S."/>
            <person name="Zhang Y."/>
            <person name="Obille A."/>
            <person name="Becker A."/>
            <person name="Abrahante J.E."/>
            <person name="Garbe J."/>
            <person name="Badalamenti J.P."/>
            <person name="Herman A."/>
            <person name="Mangelson H."/>
            <person name="Liachko I."/>
            <person name="Sullivan S."/>
            <person name="Sone E.D."/>
            <person name="Koren S."/>
            <person name="Silverstein K.A.T."/>
            <person name="Beckman K.B."/>
            <person name="Gohl D.M."/>
        </authorList>
    </citation>
    <scope>NUCLEOTIDE SEQUENCE</scope>
    <source>
        <strain evidence="1">Duluth1</strain>
        <tissue evidence="1">Whole animal</tissue>
    </source>
</reference>
<gene>
    <name evidence="1" type="ORF">DPMN_168258</name>
</gene>
<proteinExistence type="predicted"/>
<organism evidence="1 2">
    <name type="scientific">Dreissena polymorpha</name>
    <name type="common">Zebra mussel</name>
    <name type="synonym">Mytilus polymorpha</name>
    <dbReference type="NCBI Taxonomy" id="45954"/>
    <lineage>
        <taxon>Eukaryota</taxon>
        <taxon>Metazoa</taxon>
        <taxon>Spiralia</taxon>
        <taxon>Lophotrochozoa</taxon>
        <taxon>Mollusca</taxon>
        <taxon>Bivalvia</taxon>
        <taxon>Autobranchia</taxon>
        <taxon>Heteroconchia</taxon>
        <taxon>Euheterodonta</taxon>
        <taxon>Imparidentia</taxon>
        <taxon>Neoheterodontei</taxon>
        <taxon>Myida</taxon>
        <taxon>Dreissenoidea</taxon>
        <taxon>Dreissenidae</taxon>
        <taxon>Dreissena</taxon>
    </lineage>
</organism>
<protein>
    <submittedName>
        <fullName evidence="1">Uncharacterized protein</fullName>
    </submittedName>
</protein>
<evidence type="ECO:0000313" key="2">
    <source>
        <dbReference type="Proteomes" id="UP000828390"/>
    </source>
</evidence>
<sequence length="75" mass="8909">MDELLELGWYQIRCKYCENYAVTRSDVSIVRTRLVPDQMDELLELGWYQIRCKYCENKAGTRSDVCTVRTRLVPD</sequence>
<name>A0A9D4F2Z0_DREPO</name>
<dbReference type="AlphaFoldDB" id="A0A9D4F2Z0"/>
<evidence type="ECO:0000313" key="1">
    <source>
        <dbReference type="EMBL" id="KAH3790063.1"/>
    </source>
</evidence>
<accession>A0A9D4F2Z0</accession>
<keyword evidence="2" id="KW-1185">Reference proteome</keyword>
<dbReference type="Proteomes" id="UP000828390">
    <property type="component" value="Unassembled WGS sequence"/>
</dbReference>
<reference evidence="1" key="2">
    <citation type="submission" date="2020-11" db="EMBL/GenBank/DDBJ databases">
        <authorList>
            <person name="McCartney M.A."/>
            <person name="Auch B."/>
            <person name="Kono T."/>
            <person name="Mallez S."/>
            <person name="Becker A."/>
            <person name="Gohl D.M."/>
            <person name="Silverstein K.A.T."/>
            <person name="Koren S."/>
            <person name="Bechman K.B."/>
            <person name="Herman A."/>
            <person name="Abrahante J.E."/>
            <person name="Garbe J."/>
        </authorList>
    </citation>
    <scope>NUCLEOTIDE SEQUENCE</scope>
    <source>
        <strain evidence="1">Duluth1</strain>
        <tissue evidence="1">Whole animal</tissue>
    </source>
</reference>